<keyword evidence="2 5" id="KW-0812">Transmembrane</keyword>
<dbReference type="RefSeq" id="XP_032062223.1">
    <property type="nucleotide sequence ID" value="XM_032206332.1"/>
</dbReference>
<dbReference type="GO" id="GO:0005886">
    <property type="term" value="C:plasma membrane"/>
    <property type="evidence" value="ECO:0007669"/>
    <property type="project" value="TreeGrafter"/>
</dbReference>
<organism evidence="6 7">
    <name type="scientific">Aythya fuligula</name>
    <name type="common">Tufted duck</name>
    <name type="synonym">Anas fuligula</name>
    <dbReference type="NCBI Taxonomy" id="219594"/>
    <lineage>
        <taxon>Eukaryota</taxon>
        <taxon>Metazoa</taxon>
        <taxon>Chordata</taxon>
        <taxon>Craniata</taxon>
        <taxon>Vertebrata</taxon>
        <taxon>Euteleostomi</taxon>
        <taxon>Archelosauria</taxon>
        <taxon>Archosauria</taxon>
        <taxon>Dinosauria</taxon>
        <taxon>Saurischia</taxon>
        <taxon>Theropoda</taxon>
        <taxon>Coelurosauria</taxon>
        <taxon>Aves</taxon>
        <taxon>Neognathae</taxon>
        <taxon>Galloanserae</taxon>
        <taxon>Anseriformes</taxon>
        <taxon>Anatidae</taxon>
        <taxon>Aythyinae</taxon>
        <taxon>Aythya</taxon>
    </lineage>
</organism>
<gene>
    <name evidence="7" type="primary">LOC116500972</name>
</gene>
<dbReference type="PANTHER" id="PTHR19282">
    <property type="entry name" value="TETRASPANIN"/>
    <property type="match status" value="1"/>
</dbReference>
<dbReference type="Gene3D" id="1.10.1450.10">
    <property type="entry name" value="Tetraspanin"/>
    <property type="match status" value="1"/>
</dbReference>
<keyword evidence="3 5" id="KW-1133">Transmembrane helix</keyword>
<dbReference type="KEGG" id="aful:116500972"/>
<feature type="transmembrane region" description="Helical" evidence="5">
    <location>
        <begin position="189"/>
        <end position="210"/>
    </location>
</feature>
<keyword evidence="4 5" id="KW-0472">Membrane</keyword>
<protein>
    <submittedName>
        <fullName evidence="7">Tetraspanin-36-like</fullName>
    </submittedName>
</protein>
<dbReference type="InParanoid" id="A0A6J3ELG5"/>
<keyword evidence="6" id="KW-1185">Reference proteome</keyword>
<dbReference type="InterPro" id="IPR008952">
    <property type="entry name" value="Tetraspanin_EC2_sf"/>
</dbReference>
<dbReference type="PANTHER" id="PTHR19282:SF477">
    <property type="entry name" value="TETRASPANIN"/>
    <property type="match status" value="1"/>
</dbReference>
<feature type="transmembrane region" description="Helical" evidence="5">
    <location>
        <begin position="158"/>
        <end position="177"/>
    </location>
</feature>
<evidence type="ECO:0000256" key="5">
    <source>
        <dbReference type="SAM" id="Phobius"/>
    </source>
</evidence>
<evidence type="ECO:0000256" key="4">
    <source>
        <dbReference type="ARBA" id="ARBA00023136"/>
    </source>
</evidence>
<dbReference type="SUPFAM" id="SSF48652">
    <property type="entry name" value="Tetraspanin"/>
    <property type="match status" value="1"/>
</dbReference>
<dbReference type="InterPro" id="IPR018499">
    <property type="entry name" value="Tetraspanin/Peripherin"/>
</dbReference>
<evidence type="ECO:0000313" key="7">
    <source>
        <dbReference type="RefSeq" id="XP_032062223.1"/>
    </source>
</evidence>
<accession>A0A6J3ELG5</accession>
<evidence type="ECO:0000313" key="6">
    <source>
        <dbReference type="Proteomes" id="UP000504639"/>
    </source>
</evidence>
<dbReference type="Proteomes" id="UP000504639">
    <property type="component" value="Chromosome Z"/>
</dbReference>
<feature type="transmembrane region" description="Helical" evidence="5">
    <location>
        <begin position="315"/>
        <end position="340"/>
    </location>
</feature>
<dbReference type="Pfam" id="PF00335">
    <property type="entry name" value="Tetraspanin"/>
    <property type="match status" value="1"/>
</dbReference>
<comment type="subcellular location">
    <subcellularLocation>
        <location evidence="1">Membrane</location>
        <topology evidence="1">Multi-pass membrane protein</topology>
    </subcellularLocation>
</comment>
<dbReference type="GeneID" id="116500972"/>
<name>A0A6J3ELG5_AYTFU</name>
<proteinExistence type="predicted"/>
<reference evidence="7" key="1">
    <citation type="submission" date="2025-08" db="UniProtKB">
        <authorList>
            <consortium name="RefSeq"/>
        </authorList>
    </citation>
    <scope>IDENTIFICATION</scope>
    <source>
        <tissue evidence="7">Lung</tissue>
    </source>
</reference>
<evidence type="ECO:0000256" key="1">
    <source>
        <dbReference type="ARBA" id="ARBA00004141"/>
    </source>
</evidence>
<dbReference type="AlphaFoldDB" id="A0A6J3ELG5"/>
<sequence>MIEQILPETMRRPMENKEVIGDNQHSFTEDRLFLTNPVAFYDGVPALVDRGRASDIICLDLSLSYLISLSLVWRNMDLMAGPITGGLSTMKRVRMVILSLWHYEDSWLRSFSRSLLMVLGFLFLGCAAALAFGGFFVILLCKSYQDFFQETFLSLPGWLAVVAALVLLPTGILAVSISTKSSRYQQGAFMHLLLILLCLQVSSAVLAHLYSIRMATDLKSTMGHLFYQYNGTHSQAPGSSAVDVVQKRLQCCGVQNYTDWLKTAFASWHLLAENARVPESCCKEKYSVCKGELHQLEQLFQEGCLRKLEDRLHFAMLYLFCCCAVLIVVELLAGASNGILMRHQPFHNLRILESSTF</sequence>
<feature type="transmembrane region" description="Helical" evidence="5">
    <location>
        <begin position="115"/>
        <end position="138"/>
    </location>
</feature>
<evidence type="ECO:0000256" key="3">
    <source>
        <dbReference type="ARBA" id="ARBA00022989"/>
    </source>
</evidence>
<evidence type="ECO:0000256" key="2">
    <source>
        <dbReference type="ARBA" id="ARBA00022692"/>
    </source>
</evidence>